<dbReference type="Pfam" id="PF08969">
    <property type="entry name" value="USP8_dimer"/>
    <property type="match status" value="1"/>
</dbReference>
<evidence type="ECO:0000256" key="7">
    <source>
        <dbReference type="ARBA" id="ARBA00022833"/>
    </source>
</evidence>
<feature type="compositionally biased region" description="Polar residues" evidence="9">
    <location>
        <begin position="369"/>
        <end position="383"/>
    </location>
</feature>
<feature type="region of interest" description="Disordered" evidence="9">
    <location>
        <begin position="121"/>
        <end position="156"/>
    </location>
</feature>
<dbReference type="eggNOG" id="KOG2880">
    <property type="taxonomic scope" value="Eukaryota"/>
</dbReference>
<keyword evidence="12" id="KW-1185">Reference proteome</keyword>
<dbReference type="OMA" id="SWGVFRL"/>
<evidence type="ECO:0000256" key="9">
    <source>
        <dbReference type="SAM" id="MobiDB-lite"/>
    </source>
</evidence>
<organism evidence="11 12">
    <name type="scientific">Sphaerulina musiva (strain SO2202)</name>
    <name type="common">Poplar stem canker fungus</name>
    <name type="synonym">Septoria musiva</name>
    <dbReference type="NCBI Taxonomy" id="692275"/>
    <lineage>
        <taxon>Eukaryota</taxon>
        <taxon>Fungi</taxon>
        <taxon>Dikarya</taxon>
        <taxon>Ascomycota</taxon>
        <taxon>Pezizomycotina</taxon>
        <taxon>Dothideomycetes</taxon>
        <taxon>Dothideomycetidae</taxon>
        <taxon>Mycosphaerellales</taxon>
        <taxon>Mycosphaerellaceae</taxon>
        <taxon>Sphaerulina</taxon>
    </lineage>
</organism>
<evidence type="ECO:0000313" key="11">
    <source>
        <dbReference type="EMBL" id="EMF08987.1"/>
    </source>
</evidence>
<dbReference type="InterPro" id="IPR044098">
    <property type="entry name" value="STAMBP/STALP-like_MPN"/>
</dbReference>
<reference evidence="11 12" key="1">
    <citation type="journal article" date="2012" name="PLoS Pathog.">
        <title>Diverse lifestyles and strategies of plant pathogenesis encoded in the genomes of eighteen Dothideomycetes fungi.</title>
        <authorList>
            <person name="Ohm R.A."/>
            <person name="Feau N."/>
            <person name="Henrissat B."/>
            <person name="Schoch C.L."/>
            <person name="Horwitz B.A."/>
            <person name="Barry K.W."/>
            <person name="Condon B.J."/>
            <person name="Copeland A.C."/>
            <person name="Dhillon B."/>
            <person name="Glaser F."/>
            <person name="Hesse C.N."/>
            <person name="Kosti I."/>
            <person name="LaButti K."/>
            <person name="Lindquist E.A."/>
            <person name="Lucas S."/>
            <person name="Salamov A.A."/>
            <person name="Bradshaw R.E."/>
            <person name="Ciuffetti L."/>
            <person name="Hamelin R.C."/>
            <person name="Kema G.H.J."/>
            <person name="Lawrence C."/>
            <person name="Scott J.A."/>
            <person name="Spatafora J.W."/>
            <person name="Turgeon B.G."/>
            <person name="de Wit P.J.G.M."/>
            <person name="Zhong S."/>
            <person name="Goodwin S.B."/>
            <person name="Grigoriev I.V."/>
        </authorList>
    </citation>
    <scope>NUCLEOTIDE SEQUENCE [LARGE SCALE GENOMIC DNA]</scope>
    <source>
        <strain evidence="11 12">SO2202</strain>
    </source>
</reference>
<sequence>MNLARGSLCCTDIPAMQRPAMDCVPDTPYWGAVTRYFPLGLVGLGVKTIRKAGSVGFEKDNILLAVLMDGGARSVTTSKPSLPSPTSRYRTSTWSACCAAKPLPNTNGYLYGARLACQDSTTPNNPTGLPRLTQRPGSKQPKLPSTSQMALSRHHAALSSPRSVEDLVQEAQEFEFNPNRPLQQWLRAAKMLLTEAAICEQEGNLATAYLYLYRHADLILSKLPQHADYKDPRFKADLAQAQKTLQRNLIKLEEWKPRINQDYQRYVKAMEKRQSERQRVQHEFDAAGRRVSSRPPSPVSTLNAVENREFAVNLAQRELRRRGATRKSTSQAGIPAATVAERRRGLVAPDSGNVEDPWMADDGVREVGNQLQRQSLTTRNGTASRPSKSSSSYYYPPVPRNEARTDWNLPPGHSQTVQSRASMPPALPAKESLYEPYRIELPTHASPPPRPPRPEVYSASAGSPSPGQGPMAHAKYTFKPTAFTEAGAPLRTVLLPPELRTSFLNLAHPNTSRNLETCGILSGTLISNALFISHLIIPDQVSSSETCDTTEQGELDLFAYCDSQNLLVMGWIHTHPSQSCFLSSRDLHTSSGYQVMLPEAIAIVCSPRHNPDWGIFRLTDPPGLPHVLECTKPGVFHVHDEERLYTDALRPGHVVEGPGLQFEVVDLRKRKS</sequence>
<keyword evidence="4" id="KW-0479">Metal-binding</keyword>
<dbReference type="FunFam" id="3.40.140.10:FF:000033">
    <property type="entry name" value="AMSH-like protease sst2"/>
    <property type="match status" value="1"/>
</dbReference>
<dbReference type="Pfam" id="PF01398">
    <property type="entry name" value="JAB"/>
    <property type="match status" value="1"/>
</dbReference>
<dbReference type="GO" id="GO:0061578">
    <property type="term" value="F:K63-linked deubiquitinase activity"/>
    <property type="evidence" value="ECO:0007669"/>
    <property type="project" value="InterPro"/>
</dbReference>
<dbReference type="PANTHER" id="PTHR12947:SF13">
    <property type="entry name" value="FI19924P1"/>
    <property type="match status" value="1"/>
</dbReference>
<dbReference type="OrthoDB" id="3640at2759"/>
<protein>
    <recommendedName>
        <fullName evidence="10">MPN domain-containing protein</fullName>
    </recommendedName>
</protein>
<evidence type="ECO:0000256" key="6">
    <source>
        <dbReference type="ARBA" id="ARBA00022801"/>
    </source>
</evidence>
<evidence type="ECO:0000256" key="1">
    <source>
        <dbReference type="ARBA" id="ARBA00001947"/>
    </source>
</evidence>
<dbReference type="RefSeq" id="XP_016757108.1">
    <property type="nucleotide sequence ID" value="XM_016907822.1"/>
</dbReference>
<dbReference type="GO" id="GO:0046872">
    <property type="term" value="F:metal ion binding"/>
    <property type="evidence" value="ECO:0007669"/>
    <property type="project" value="UniProtKB-KW"/>
</dbReference>
<keyword evidence="3" id="KW-0645">Protease</keyword>
<name>M3CY50_SPHMS</name>
<accession>M3CY50</accession>
<feature type="compositionally biased region" description="Low complexity" evidence="9">
    <location>
        <begin position="384"/>
        <end position="395"/>
    </location>
</feature>
<dbReference type="STRING" id="692275.M3CY50"/>
<dbReference type="SMART" id="SM00232">
    <property type="entry name" value="JAB_MPN"/>
    <property type="match status" value="1"/>
</dbReference>
<evidence type="ECO:0000259" key="10">
    <source>
        <dbReference type="PROSITE" id="PS50249"/>
    </source>
</evidence>
<dbReference type="AlphaFoldDB" id="M3CY50"/>
<dbReference type="GO" id="GO:0005768">
    <property type="term" value="C:endosome"/>
    <property type="evidence" value="ECO:0007669"/>
    <property type="project" value="TreeGrafter"/>
</dbReference>
<keyword evidence="7" id="KW-0862">Zinc</keyword>
<dbReference type="GO" id="GO:0016020">
    <property type="term" value="C:membrane"/>
    <property type="evidence" value="ECO:0007669"/>
    <property type="project" value="TreeGrafter"/>
</dbReference>
<keyword evidence="5" id="KW-0833">Ubl conjugation pathway</keyword>
<evidence type="ECO:0000256" key="4">
    <source>
        <dbReference type="ARBA" id="ARBA00022723"/>
    </source>
</evidence>
<dbReference type="InterPro" id="IPR037518">
    <property type="entry name" value="MPN"/>
</dbReference>
<feature type="domain" description="MPN" evidence="10">
    <location>
        <begin position="493"/>
        <end position="622"/>
    </location>
</feature>
<keyword evidence="8" id="KW-0482">Metalloprotease</keyword>
<dbReference type="Gene3D" id="3.40.140.10">
    <property type="entry name" value="Cytidine Deaminase, domain 2"/>
    <property type="match status" value="1"/>
</dbReference>
<dbReference type="PANTHER" id="PTHR12947">
    <property type="entry name" value="AMSH-LIKE PROTEASE"/>
    <property type="match status" value="1"/>
</dbReference>
<proteinExistence type="inferred from homology"/>
<feature type="region of interest" description="Disordered" evidence="9">
    <location>
        <begin position="441"/>
        <end position="473"/>
    </location>
</feature>
<dbReference type="InterPro" id="IPR000555">
    <property type="entry name" value="JAMM/MPN+_dom"/>
</dbReference>
<dbReference type="MEROPS" id="M67.A14"/>
<evidence type="ECO:0000256" key="3">
    <source>
        <dbReference type="ARBA" id="ARBA00022670"/>
    </source>
</evidence>
<dbReference type="GO" id="GO:0070536">
    <property type="term" value="P:protein K63-linked deubiquitination"/>
    <property type="evidence" value="ECO:0007669"/>
    <property type="project" value="InterPro"/>
</dbReference>
<feature type="region of interest" description="Disordered" evidence="9">
    <location>
        <begin position="320"/>
        <end position="423"/>
    </location>
</feature>
<gene>
    <name evidence="11" type="ORF">SEPMUDRAFT_159066</name>
</gene>
<dbReference type="PROSITE" id="PS50249">
    <property type="entry name" value="MPN"/>
    <property type="match status" value="1"/>
</dbReference>
<dbReference type="InterPro" id="IPR015063">
    <property type="entry name" value="USP8_dimer"/>
</dbReference>
<dbReference type="GeneID" id="27904959"/>
<evidence type="ECO:0000256" key="5">
    <source>
        <dbReference type="ARBA" id="ARBA00022786"/>
    </source>
</evidence>
<dbReference type="GO" id="GO:0006508">
    <property type="term" value="P:proteolysis"/>
    <property type="evidence" value="ECO:0007669"/>
    <property type="project" value="UniProtKB-KW"/>
</dbReference>
<keyword evidence="6" id="KW-0378">Hydrolase</keyword>
<evidence type="ECO:0000256" key="2">
    <source>
        <dbReference type="ARBA" id="ARBA00010981"/>
    </source>
</evidence>
<dbReference type="Proteomes" id="UP000016931">
    <property type="component" value="Unassembled WGS sequence"/>
</dbReference>
<dbReference type="HOGENOM" id="CLU_023304_4_0_1"/>
<dbReference type="Gene3D" id="1.20.58.80">
    <property type="entry name" value="Phosphotransferase system, lactose/cellobiose-type IIA subunit"/>
    <property type="match status" value="1"/>
</dbReference>
<feature type="compositionally biased region" description="Low complexity" evidence="9">
    <location>
        <begin position="458"/>
        <end position="472"/>
    </location>
</feature>
<comment type="similarity">
    <text evidence="2">Belongs to the peptidase M67C family.</text>
</comment>
<evidence type="ECO:0000313" key="12">
    <source>
        <dbReference type="Proteomes" id="UP000016931"/>
    </source>
</evidence>
<dbReference type="EMBL" id="KB456270">
    <property type="protein sequence ID" value="EMF08987.1"/>
    <property type="molecule type" value="Genomic_DNA"/>
</dbReference>
<evidence type="ECO:0000256" key="8">
    <source>
        <dbReference type="ARBA" id="ARBA00023049"/>
    </source>
</evidence>
<dbReference type="GO" id="GO:0140492">
    <property type="term" value="F:metal-dependent deubiquitinase activity"/>
    <property type="evidence" value="ECO:0007669"/>
    <property type="project" value="InterPro"/>
</dbReference>
<comment type="cofactor">
    <cofactor evidence="1">
        <name>Zn(2+)</name>
        <dbReference type="ChEBI" id="CHEBI:29105"/>
    </cofactor>
</comment>
<dbReference type="CDD" id="cd08066">
    <property type="entry name" value="MPN_AMSH_like"/>
    <property type="match status" value="1"/>
</dbReference>
<dbReference type="SUPFAM" id="SSF102712">
    <property type="entry name" value="JAB1/MPN domain"/>
    <property type="match status" value="1"/>
</dbReference>